<evidence type="ECO:0000256" key="3">
    <source>
        <dbReference type="ARBA" id="ARBA00022679"/>
    </source>
</evidence>
<dbReference type="SUPFAM" id="SSF52540">
    <property type="entry name" value="P-loop containing nucleoside triphosphate hydrolases"/>
    <property type="match status" value="1"/>
</dbReference>
<evidence type="ECO:0000259" key="6">
    <source>
        <dbReference type="Pfam" id="PF00485"/>
    </source>
</evidence>
<reference evidence="7" key="1">
    <citation type="submission" date="2020-12" db="EMBL/GenBank/DDBJ databases">
        <title>Metabolic potential, ecology and presence of endohyphal bacteria is reflected in genomic diversity of Mucoromycotina.</title>
        <authorList>
            <person name="Muszewska A."/>
            <person name="Okrasinska A."/>
            <person name="Steczkiewicz K."/>
            <person name="Drgas O."/>
            <person name="Orlowska M."/>
            <person name="Perlinska-Lenart U."/>
            <person name="Aleksandrzak-Piekarczyk T."/>
            <person name="Szatraj K."/>
            <person name="Zielenkiewicz U."/>
            <person name="Pilsyk S."/>
            <person name="Malc E."/>
            <person name="Mieczkowski P."/>
            <person name="Kruszewska J.S."/>
            <person name="Biernat P."/>
            <person name="Pawlowska J."/>
        </authorList>
    </citation>
    <scope>NUCLEOTIDE SEQUENCE</scope>
    <source>
        <strain evidence="7">CBS 226.32</strain>
    </source>
</reference>
<organism evidence="7 8">
    <name type="scientific">Mucor plumbeus</name>
    <dbReference type="NCBI Taxonomy" id="97098"/>
    <lineage>
        <taxon>Eukaryota</taxon>
        <taxon>Fungi</taxon>
        <taxon>Fungi incertae sedis</taxon>
        <taxon>Mucoromycota</taxon>
        <taxon>Mucoromycotina</taxon>
        <taxon>Mucoromycetes</taxon>
        <taxon>Mucorales</taxon>
        <taxon>Mucorineae</taxon>
        <taxon>Mucoraceae</taxon>
        <taxon>Mucor</taxon>
    </lineage>
</organism>
<evidence type="ECO:0000256" key="5">
    <source>
        <dbReference type="ARBA" id="ARBA00022777"/>
    </source>
</evidence>
<keyword evidence="5" id="KW-0418">Kinase</keyword>
<accession>A0A8H7QEC9</accession>
<dbReference type="GO" id="GO:0044206">
    <property type="term" value="P:UMP salvage"/>
    <property type="evidence" value="ECO:0007669"/>
    <property type="project" value="UniProtKB-UniPathway"/>
</dbReference>
<proteinExistence type="predicted"/>
<evidence type="ECO:0000313" key="7">
    <source>
        <dbReference type="EMBL" id="KAG2190474.1"/>
    </source>
</evidence>
<dbReference type="Proteomes" id="UP000650833">
    <property type="component" value="Unassembled WGS sequence"/>
</dbReference>
<keyword evidence="3" id="KW-0808">Transferase</keyword>
<dbReference type="Gene3D" id="3.40.50.300">
    <property type="entry name" value="P-loop containing nucleotide triphosphate hydrolases"/>
    <property type="match status" value="1"/>
</dbReference>
<dbReference type="InterPro" id="IPR027417">
    <property type="entry name" value="P-loop_NTPase"/>
</dbReference>
<dbReference type="PRINTS" id="PR00988">
    <property type="entry name" value="URIDINKINASE"/>
</dbReference>
<protein>
    <recommendedName>
        <fullName evidence="2">uridine/cytidine kinase</fullName>
        <ecNumber evidence="2">2.7.1.48</ecNumber>
    </recommendedName>
</protein>
<evidence type="ECO:0000313" key="8">
    <source>
        <dbReference type="Proteomes" id="UP000650833"/>
    </source>
</evidence>
<comment type="caution">
    <text evidence="7">The sequence shown here is derived from an EMBL/GenBank/DDBJ whole genome shotgun (WGS) entry which is preliminary data.</text>
</comment>
<dbReference type="EMBL" id="JAEPRC010000961">
    <property type="protein sequence ID" value="KAG2190474.1"/>
    <property type="molecule type" value="Genomic_DNA"/>
</dbReference>
<evidence type="ECO:0000256" key="1">
    <source>
        <dbReference type="ARBA" id="ARBA00004690"/>
    </source>
</evidence>
<dbReference type="GO" id="GO:0005524">
    <property type="term" value="F:ATP binding"/>
    <property type="evidence" value="ECO:0007669"/>
    <property type="project" value="InterPro"/>
</dbReference>
<feature type="domain" description="Phosphoribulokinase/uridine kinase" evidence="6">
    <location>
        <begin position="24"/>
        <end position="214"/>
    </location>
</feature>
<dbReference type="AlphaFoldDB" id="A0A8H7QEC9"/>
<keyword evidence="8" id="KW-1185">Reference proteome</keyword>
<evidence type="ECO:0000256" key="4">
    <source>
        <dbReference type="ARBA" id="ARBA00022741"/>
    </source>
</evidence>
<dbReference type="PANTHER" id="PTHR10285">
    <property type="entry name" value="URIDINE KINASE"/>
    <property type="match status" value="1"/>
</dbReference>
<dbReference type="Pfam" id="PF00485">
    <property type="entry name" value="PRK"/>
    <property type="match status" value="1"/>
</dbReference>
<evidence type="ECO:0000256" key="2">
    <source>
        <dbReference type="ARBA" id="ARBA00012137"/>
    </source>
</evidence>
<keyword evidence="4" id="KW-0547">Nucleotide-binding</keyword>
<dbReference type="CDD" id="cd02023">
    <property type="entry name" value="UMPK"/>
    <property type="match status" value="1"/>
</dbReference>
<name>A0A8H7QEC9_9FUNG</name>
<dbReference type="UniPathway" id="UPA00574">
    <property type="reaction ID" value="UER00637"/>
</dbReference>
<dbReference type="GO" id="GO:0004849">
    <property type="term" value="F:uridine kinase activity"/>
    <property type="evidence" value="ECO:0007669"/>
    <property type="project" value="UniProtKB-EC"/>
</dbReference>
<gene>
    <name evidence="7" type="ORF">INT46_008972</name>
</gene>
<sequence length="260" mass="29471">MSIDPTKYADPNYFKVSLKTPMAIAVAGGADSGKKAFCEALTSRLSKKYATNVALISLTQFYRELTPSERIKYETGEFYTDHPDAFDIDLLKETIRSILSGKPTTVPEWDASNHTRKGTRVIEPVDVLLVEGTLVLYQKELCDLMFMKVFIDEDSDERLARRVRKTKVRNGHVLTIKELLVEYVEKVKPMYEEYILPSKKSADIVIPRGVENTIALQVMTNRVEDYLELRKLDKKKETVTPGAAEILAQQVGSSYKNIPN</sequence>
<dbReference type="InterPro" id="IPR006083">
    <property type="entry name" value="PRK/URK"/>
</dbReference>
<comment type="pathway">
    <text evidence="1">Pyrimidine metabolism; UMP biosynthesis via salvage pathway; UMP from uridine: step 1/1.</text>
</comment>
<dbReference type="EC" id="2.7.1.48" evidence="2"/>
<dbReference type="OrthoDB" id="738517at2759"/>
<dbReference type="InterPro" id="IPR000764">
    <property type="entry name" value="Uridine_kinase-like"/>
</dbReference>